<evidence type="ECO:0000313" key="2">
    <source>
        <dbReference type="Proteomes" id="UP000427842"/>
    </source>
</evidence>
<comment type="caution">
    <text evidence="1">The sequence shown here is derived from an EMBL/GenBank/DDBJ whole genome shotgun (WGS) entry which is preliminary data.</text>
</comment>
<dbReference type="EMBL" id="QYAZ01000001">
    <property type="protein sequence ID" value="KAB8123085.1"/>
    <property type="molecule type" value="Genomic_DNA"/>
</dbReference>
<dbReference type="RefSeq" id="WP_153467656.1">
    <property type="nucleotide sequence ID" value="NZ_QYAZ01000001.1"/>
</dbReference>
<reference evidence="1 2" key="1">
    <citation type="submission" date="2018-09" db="EMBL/GenBank/DDBJ databases">
        <title>Genome sequence and characterization of the bcs clusters for the production of nanocellulose from the low pH resistant strain Komagataeibacter medellinensis ID13488.</title>
        <authorList>
            <person name="Hernandez-Arriaga A.M."/>
            <person name="Del Cerro C."/>
            <person name="Urbina L."/>
            <person name="Eceiza A."/>
            <person name="Retegi A."/>
            <person name="Prieto M.A."/>
        </authorList>
    </citation>
    <scope>NUCLEOTIDE SEQUENCE [LARGE SCALE GENOMIC DNA]</scope>
    <source>
        <strain evidence="1 2">ID13488</strain>
    </source>
</reference>
<evidence type="ECO:0000313" key="1">
    <source>
        <dbReference type="EMBL" id="KAB8123085.1"/>
    </source>
</evidence>
<keyword evidence="2" id="KW-1185">Reference proteome</keyword>
<gene>
    <name evidence="1" type="ORF">D3W54_01310</name>
</gene>
<proteinExistence type="predicted"/>
<dbReference type="Proteomes" id="UP000427842">
    <property type="component" value="Unassembled WGS sequence"/>
</dbReference>
<sequence length="88" mass="10238">MNNPWNDTALIALVEMEVRELMVSSVSCECWDVPIQFHHGHYEMFHPSKTCPTARIFLEMHSRREQTGEWVAVAVQNHMRDLRAAARS</sequence>
<name>A0ABQ6VTW0_9PROT</name>
<protein>
    <submittedName>
        <fullName evidence="1">Uncharacterized protein</fullName>
    </submittedName>
</protein>
<organism evidence="1 2">
    <name type="scientific">Komagataeibacter medellinensis</name>
    <dbReference type="NCBI Taxonomy" id="1177712"/>
    <lineage>
        <taxon>Bacteria</taxon>
        <taxon>Pseudomonadati</taxon>
        <taxon>Pseudomonadota</taxon>
        <taxon>Alphaproteobacteria</taxon>
        <taxon>Acetobacterales</taxon>
        <taxon>Acetobacteraceae</taxon>
        <taxon>Komagataeibacter</taxon>
    </lineage>
</organism>
<accession>A0ABQ6VTW0</accession>